<dbReference type="FunFam" id="1.10.730.10:FF:000018">
    <property type="entry name" value="Leucine--tRNA ligase"/>
    <property type="match status" value="1"/>
</dbReference>
<dbReference type="Pfam" id="PF00133">
    <property type="entry name" value="tRNA-synt_1"/>
    <property type="match status" value="1"/>
</dbReference>
<dbReference type="GO" id="GO:0002161">
    <property type="term" value="F:aminoacyl-tRNA deacylase activity"/>
    <property type="evidence" value="ECO:0007669"/>
    <property type="project" value="InterPro"/>
</dbReference>
<evidence type="ECO:0000256" key="5">
    <source>
        <dbReference type="ARBA" id="ARBA00022840"/>
    </source>
</evidence>
<dbReference type="FunFam" id="3.40.50.620:FF:000077">
    <property type="entry name" value="Leucine--tRNA ligase"/>
    <property type="match status" value="1"/>
</dbReference>
<keyword evidence="2 9" id="KW-0963">Cytoplasm</keyword>
<dbReference type="InterPro" id="IPR002300">
    <property type="entry name" value="aa-tRNA-synth_Ia"/>
</dbReference>
<dbReference type="Gene3D" id="3.10.20.590">
    <property type="match status" value="1"/>
</dbReference>
<keyword evidence="4 9" id="KW-0547">Nucleotide-binding</keyword>
<dbReference type="PANTHER" id="PTHR43740">
    <property type="entry name" value="LEUCYL-TRNA SYNTHETASE"/>
    <property type="match status" value="1"/>
</dbReference>
<evidence type="ECO:0000256" key="3">
    <source>
        <dbReference type="ARBA" id="ARBA00022598"/>
    </source>
</evidence>
<dbReference type="AlphaFoldDB" id="A0A6I6UIN5"/>
<feature type="domain" description="Methionyl/Leucyl tRNA synthetase" evidence="13">
    <location>
        <begin position="39"/>
        <end position="170"/>
    </location>
</feature>
<evidence type="ECO:0000259" key="13">
    <source>
        <dbReference type="Pfam" id="PF09334"/>
    </source>
</evidence>
<evidence type="ECO:0000256" key="9">
    <source>
        <dbReference type="HAMAP-Rule" id="MF_00049"/>
    </source>
</evidence>
<comment type="similarity">
    <text evidence="1 9 10">Belongs to the class-I aminoacyl-tRNA synthetase family.</text>
</comment>
<keyword evidence="3 9" id="KW-0436">Ligase</keyword>
<dbReference type="InterPro" id="IPR015413">
    <property type="entry name" value="Methionyl/Leucyl_tRNA_Synth"/>
</dbReference>
<dbReference type="InterPro" id="IPR002302">
    <property type="entry name" value="Leu-tRNA-ligase"/>
</dbReference>
<keyword evidence="5 9" id="KW-0067">ATP-binding</keyword>
<keyword evidence="6 9" id="KW-0648">Protein biosynthesis</keyword>
<name>A0A6I6UIN5_9BACI</name>
<gene>
    <name evidence="9" type="primary">leuS</name>
    <name evidence="15" type="ORF">FHE72_18450</name>
</gene>
<dbReference type="SUPFAM" id="SSF50677">
    <property type="entry name" value="ValRS/IleRS/LeuRS editing domain"/>
    <property type="match status" value="1"/>
</dbReference>
<dbReference type="Gene3D" id="3.40.50.620">
    <property type="entry name" value="HUPs"/>
    <property type="match status" value="2"/>
</dbReference>
<organism evidence="15 16">
    <name type="scientific">Rossellomorea vietnamensis</name>
    <dbReference type="NCBI Taxonomy" id="218284"/>
    <lineage>
        <taxon>Bacteria</taxon>
        <taxon>Bacillati</taxon>
        <taxon>Bacillota</taxon>
        <taxon>Bacilli</taxon>
        <taxon>Bacillales</taxon>
        <taxon>Bacillaceae</taxon>
        <taxon>Rossellomorea</taxon>
    </lineage>
</organism>
<dbReference type="NCBIfam" id="TIGR00396">
    <property type="entry name" value="leuS_bact"/>
    <property type="match status" value="1"/>
</dbReference>
<dbReference type="GO" id="GO:0004823">
    <property type="term" value="F:leucine-tRNA ligase activity"/>
    <property type="evidence" value="ECO:0007669"/>
    <property type="project" value="UniProtKB-UniRule"/>
</dbReference>
<protein>
    <recommendedName>
        <fullName evidence="9">Leucine--tRNA ligase</fullName>
        <ecNumber evidence="9">6.1.1.4</ecNumber>
    </recommendedName>
    <alternativeName>
        <fullName evidence="9">Leucyl-tRNA synthetase</fullName>
        <shortName evidence="9">LeuRS</shortName>
    </alternativeName>
</protein>
<dbReference type="GO" id="GO:0006429">
    <property type="term" value="P:leucyl-tRNA aminoacylation"/>
    <property type="evidence" value="ECO:0007669"/>
    <property type="project" value="UniProtKB-UniRule"/>
</dbReference>
<feature type="domain" description="Methionyl/Valyl/Leucyl/Isoleucyl-tRNA synthetase anticodon-binding" evidence="12">
    <location>
        <begin position="656"/>
        <end position="765"/>
    </location>
</feature>
<feature type="binding site" evidence="9">
    <location>
        <position position="579"/>
    </location>
    <ligand>
        <name>ATP</name>
        <dbReference type="ChEBI" id="CHEBI:30616"/>
    </ligand>
</feature>
<evidence type="ECO:0000256" key="7">
    <source>
        <dbReference type="ARBA" id="ARBA00023146"/>
    </source>
</evidence>
<evidence type="ECO:0000259" key="14">
    <source>
        <dbReference type="Pfam" id="PF13603"/>
    </source>
</evidence>
<dbReference type="EMBL" id="CP047394">
    <property type="protein sequence ID" value="QHE62784.1"/>
    <property type="molecule type" value="Genomic_DNA"/>
</dbReference>
<dbReference type="InterPro" id="IPR014729">
    <property type="entry name" value="Rossmann-like_a/b/a_fold"/>
</dbReference>
<dbReference type="PANTHER" id="PTHR43740:SF2">
    <property type="entry name" value="LEUCINE--TRNA LIGASE, MITOCHONDRIAL"/>
    <property type="match status" value="1"/>
</dbReference>
<evidence type="ECO:0000256" key="10">
    <source>
        <dbReference type="RuleBase" id="RU363035"/>
    </source>
</evidence>
<dbReference type="Pfam" id="PF08264">
    <property type="entry name" value="Anticodon_1"/>
    <property type="match status" value="1"/>
</dbReference>
<evidence type="ECO:0000259" key="12">
    <source>
        <dbReference type="Pfam" id="PF08264"/>
    </source>
</evidence>
<evidence type="ECO:0000256" key="8">
    <source>
        <dbReference type="ARBA" id="ARBA00047469"/>
    </source>
</evidence>
<dbReference type="SUPFAM" id="SSF47323">
    <property type="entry name" value="Anticodon-binding domain of a subclass of class I aminoacyl-tRNA synthetases"/>
    <property type="match status" value="1"/>
</dbReference>
<dbReference type="KEGG" id="bvq:FHE72_18450"/>
<dbReference type="InterPro" id="IPR009080">
    <property type="entry name" value="tRNAsynth_Ia_anticodon-bd"/>
</dbReference>
<dbReference type="FunFam" id="3.40.50.620:FF:000056">
    <property type="entry name" value="Leucine--tRNA ligase"/>
    <property type="match status" value="1"/>
</dbReference>
<dbReference type="InterPro" id="IPR001412">
    <property type="entry name" value="aa-tRNA-synth_I_CS"/>
</dbReference>
<comment type="caution">
    <text evidence="9">Lacks conserved residue(s) required for the propagation of feature annotation.</text>
</comment>
<evidence type="ECO:0000256" key="4">
    <source>
        <dbReference type="ARBA" id="ARBA00022741"/>
    </source>
</evidence>
<dbReference type="GO" id="GO:0005829">
    <property type="term" value="C:cytosol"/>
    <property type="evidence" value="ECO:0007669"/>
    <property type="project" value="TreeGrafter"/>
</dbReference>
<dbReference type="FunFam" id="3.10.20.590:FF:000001">
    <property type="entry name" value="Leucine--tRNA ligase"/>
    <property type="match status" value="1"/>
</dbReference>
<proteinExistence type="inferred from homology"/>
<feature type="domain" description="Leucyl-tRNA synthetase editing" evidence="14">
    <location>
        <begin position="219"/>
        <end position="398"/>
    </location>
</feature>
<comment type="catalytic activity">
    <reaction evidence="8 9">
        <text>tRNA(Leu) + L-leucine + ATP = L-leucyl-tRNA(Leu) + AMP + diphosphate</text>
        <dbReference type="Rhea" id="RHEA:11688"/>
        <dbReference type="Rhea" id="RHEA-COMP:9613"/>
        <dbReference type="Rhea" id="RHEA-COMP:9622"/>
        <dbReference type="ChEBI" id="CHEBI:30616"/>
        <dbReference type="ChEBI" id="CHEBI:33019"/>
        <dbReference type="ChEBI" id="CHEBI:57427"/>
        <dbReference type="ChEBI" id="CHEBI:78442"/>
        <dbReference type="ChEBI" id="CHEBI:78494"/>
        <dbReference type="ChEBI" id="CHEBI:456215"/>
        <dbReference type="EC" id="6.1.1.4"/>
    </reaction>
</comment>
<dbReference type="SUPFAM" id="SSF52374">
    <property type="entry name" value="Nucleotidylyl transferase"/>
    <property type="match status" value="1"/>
</dbReference>
<dbReference type="InterPro" id="IPR009008">
    <property type="entry name" value="Val/Leu/Ile-tRNA-synth_edit"/>
</dbReference>
<dbReference type="GO" id="GO:0005524">
    <property type="term" value="F:ATP binding"/>
    <property type="evidence" value="ECO:0007669"/>
    <property type="project" value="UniProtKB-UniRule"/>
</dbReference>
<sequence>MSFNHKSVETKWQQYWEENKTFKVTEDEGKSNFYALDMFPYPSGAGLHVGHPEGFTATDILSRMKRMQGYNVLHPMGWDAFGLPAEQYALDTGNDPAEFTQKNIDTFRRQIKSLGFSYDWDREVNTTDPGYYKWTQWIFTKLYEKGLAYVDEVAVNWCPALGTVLANEEVIDGKSERGGHPVERRPMKQWMLKITAYADRLVEDLEEVDWPESIKDMQRNWIGRSEGAEVNFAIEGHDKSFDVFTTRPDTIFGATYAVLAPEHPFVAEITTDEQRSKVDEYIDKIKSKSDLERTDLAKEKTGVFTGAYAINPANGEKMPIWIADYVLMSYGSGAIMAVPAHDERDYEFAKEFDLPIVEVVAGGNVEKEAYTGDGDHVNSGFLDGLGKEEAIAKAISWLEEKNIGTKKITYRLRDWLFSRQRYWGEPIPVIHWEDGTTTTVPESELPLVLPKTTEIKPSGTGESPLANISEWVNVEDPETGKKGRRETNTMPQWAGSCWYYIRYIDPHNEDALADAKKMQEWLPVDTYIGGAEHAVLHLLYARFWHKFLYDIGVVPTKEPFQKLFNQGMILGENNEKMSKSKGNVVNPDEVVESHGADTLRLYEMFMGPLEASIAWSTNGLDGARRFLDRVWRLLVEEDGSLSSKVTDAPNSDLDKTYNQTVKKVTEDYEGLRFNTGISQLMVFINDAYKAETLPKEYVEGFIKLLSPIAPHMTEELWSKLGHEGTISYEAWPTFDESKLIDNEVEIVLQVNGKVKAKVMIPRDMTKDDLEKTAMENDEIKTQIEGKTIRKVIAVPGKLVNIVAN</sequence>
<feature type="domain" description="Aminoacyl-tRNA synthetase class Ia" evidence="11">
    <location>
        <begin position="411"/>
        <end position="604"/>
    </location>
</feature>
<dbReference type="FunFam" id="3.90.740.10:FF:000049">
    <property type="entry name" value="Os01g0120300 protein"/>
    <property type="match status" value="1"/>
</dbReference>
<dbReference type="EC" id="6.1.1.4" evidence="9"/>
<dbReference type="InterPro" id="IPR025709">
    <property type="entry name" value="Leu_tRNA-synth_edit"/>
</dbReference>
<dbReference type="Gene3D" id="1.10.730.10">
    <property type="entry name" value="Isoleucyl-tRNA Synthetase, Domain 1"/>
    <property type="match status" value="2"/>
</dbReference>
<evidence type="ECO:0000256" key="6">
    <source>
        <dbReference type="ARBA" id="ARBA00022917"/>
    </source>
</evidence>
<comment type="subcellular location">
    <subcellularLocation>
        <location evidence="9">Cytoplasm</location>
    </subcellularLocation>
</comment>
<dbReference type="InterPro" id="IPR013155">
    <property type="entry name" value="M/V/L/I-tRNA-synth_anticd-bd"/>
</dbReference>
<dbReference type="Proteomes" id="UP000465062">
    <property type="component" value="Chromosome"/>
</dbReference>
<keyword evidence="7 9" id="KW-0030">Aminoacyl-tRNA synthetase</keyword>
<dbReference type="Pfam" id="PF13603">
    <property type="entry name" value="tRNA-synt_1_2"/>
    <property type="match status" value="1"/>
</dbReference>
<evidence type="ECO:0000256" key="1">
    <source>
        <dbReference type="ARBA" id="ARBA00005594"/>
    </source>
</evidence>
<evidence type="ECO:0000259" key="11">
    <source>
        <dbReference type="Pfam" id="PF00133"/>
    </source>
</evidence>
<dbReference type="RefSeq" id="WP_159362630.1">
    <property type="nucleotide sequence ID" value="NZ_CP047394.1"/>
</dbReference>
<evidence type="ECO:0000313" key="15">
    <source>
        <dbReference type="EMBL" id="QHE62784.1"/>
    </source>
</evidence>
<dbReference type="CDD" id="cd00812">
    <property type="entry name" value="LeuRS_core"/>
    <property type="match status" value="1"/>
</dbReference>
<dbReference type="PRINTS" id="PR00985">
    <property type="entry name" value="TRNASYNTHLEU"/>
</dbReference>
<dbReference type="HAMAP" id="MF_00049_B">
    <property type="entry name" value="Leu_tRNA_synth_B"/>
    <property type="match status" value="1"/>
</dbReference>
<reference evidence="15 16" key="1">
    <citation type="submission" date="2019-06" db="EMBL/GenBank/DDBJ databases">
        <title>An operon consisting of a P-type ATPase gene and a transcriptional regular gene given the different cadmium resistance in Bacillus vietamensis 151-6 and Bacillus marisflavi 151-25.</title>
        <authorList>
            <person name="Yu X."/>
        </authorList>
    </citation>
    <scope>NUCLEOTIDE SEQUENCE [LARGE SCALE GENOMIC DNA]</scope>
    <source>
        <strain evidence="15 16">151-6</strain>
    </source>
</reference>
<evidence type="ECO:0000256" key="2">
    <source>
        <dbReference type="ARBA" id="ARBA00022490"/>
    </source>
</evidence>
<dbReference type="PROSITE" id="PS00178">
    <property type="entry name" value="AA_TRNA_LIGASE_I"/>
    <property type="match status" value="1"/>
</dbReference>
<evidence type="ECO:0000313" key="16">
    <source>
        <dbReference type="Proteomes" id="UP000465062"/>
    </source>
</evidence>
<accession>A0A6I6UIN5</accession>
<feature type="short sequence motif" description="'KMSKS' region" evidence="9">
    <location>
        <begin position="576"/>
        <end position="580"/>
    </location>
</feature>
<dbReference type="CDD" id="cd07958">
    <property type="entry name" value="Anticodon_Ia_Leu_BEm"/>
    <property type="match status" value="1"/>
</dbReference>
<dbReference type="Pfam" id="PF09334">
    <property type="entry name" value="tRNA-synt_1g"/>
    <property type="match status" value="1"/>
</dbReference>